<dbReference type="AlphaFoldDB" id="A0A8B9TCW0"/>
<dbReference type="InterPro" id="IPR037132">
    <property type="entry name" value="N_Gln_amidohydro_ab_roll_sf"/>
</dbReference>
<dbReference type="InterPro" id="IPR023128">
    <property type="entry name" value="Prot_N_Gln_amidohydro_ab_roll"/>
</dbReference>
<feature type="domain" description="Protein N-terminal glutamine amidohydrolase alpha beta roll" evidence="3">
    <location>
        <begin position="9"/>
        <end position="48"/>
    </location>
</feature>
<accession>A0A8B9TCW0</accession>
<dbReference type="GO" id="GO:0016811">
    <property type="term" value="F:hydrolase activity, acting on carbon-nitrogen (but not peptide) bonds, in linear amides"/>
    <property type="evidence" value="ECO:0007669"/>
    <property type="project" value="InterPro"/>
</dbReference>
<protein>
    <recommendedName>
        <fullName evidence="2">WDYHV motif-containing protein 1</fullName>
    </recommendedName>
</protein>
<sequence>PPEHAACAYTGCSCEENAWKLCDCIRSRGERPVEELYAVFISDERRMASGSCSGNRSQGMEMSLLSG</sequence>
<evidence type="ECO:0000256" key="1">
    <source>
        <dbReference type="ARBA" id="ARBA00002022"/>
    </source>
</evidence>
<reference evidence="4" key="3">
    <citation type="submission" date="2025-09" db="UniProtKB">
        <authorList>
            <consortium name="Ensembl"/>
        </authorList>
    </citation>
    <scope>IDENTIFICATION</scope>
</reference>
<reference evidence="4" key="2">
    <citation type="submission" date="2025-08" db="UniProtKB">
        <authorList>
            <consortium name="Ensembl"/>
        </authorList>
    </citation>
    <scope>IDENTIFICATION</scope>
</reference>
<dbReference type="Pfam" id="PF09764">
    <property type="entry name" value="Nt_Gln_amidase"/>
    <property type="match status" value="1"/>
</dbReference>
<dbReference type="Ensembl" id="ENSAPLT00020020732.1">
    <property type="protein sequence ID" value="ENSAPLP00020019179.1"/>
    <property type="gene ID" value="ENSAPLG00020013622.1"/>
</dbReference>
<organism evidence="4 5">
    <name type="scientific">Anas platyrhynchos</name>
    <name type="common">Mallard</name>
    <name type="synonym">Anas boschas</name>
    <dbReference type="NCBI Taxonomy" id="8839"/>
    <lineage>
        <taxon>Eukaryota</taxon>
        <taxon>Metazoa</taxon>
        <taxon>Chordata</taxon>
        <taxon>Craniata</taxon>
        <taxon>Vertebrata</taxon>
        <taxon>Euteleostomi</taxon>
        <taxon>Archelosauria</taxon>
        <taxon>Archosauria</taxon>
        <taxon>Dinosauria</taxon>
        <taxon>Saurischia</taxon>
        <taxon>Theropoda</taxon>
        <taxon>Coelurosauria</taxon>
        <taxon>Aves</taxon>
        <taxon>Neognathae</taxon>
        <taxon>Galloanserae</taxon>
        <taxon>Anseriformes</taxon>
        <taxon>Anatidae</taxon>
        <taxon>Anatinae</taxon>
        <taxon>Anas</taxon>
    </lineage>
</organism>
<evidence type="ECO:0000313" key="4">
    <source>
        <dbReference type="Ensembl" id="ENSAPLP00020019179.1"/>
    </source>
</evidence>
<proteinExistence type="predicted"/>
<evidence type="ECO:0000313" key="5">
    <source>
        <dbReference type="Proteomes" id="UP000694400"/>
    </source>
</evidence>
<evidence type="ECO:0000259" key="3">
    <source>
        <dbReference type="Pfam" id="PF09764"/>
    </source>
</evidence>
<dbReference type="Proteomes" id="UP000694400">
    <property type="component" value="Chromosome 2"/>
</dbReference>
<comment type="function">
    <text evidence="1">Mediates the side-chain deamidation of N-terminal glutamine residues to glutamate, an important step in N-end rule pathway of protein degradation. Conversion of the resulting N-terminal glutamine to glutamate renders the protein susceptible to arginylation, polyubiquitination and degradation as specified by the N-end rule. Does not act on substrates with internal or C-terminal glutamine and does not act on non-glutamine residues in any position. Does not deaminate acetylated N-terminal glutamine. With the exception of proline, all tested second-position residues on substrate peptides do not greatly influence the activity. In contrast, a proline at position 2, virtually abolishes deamidation of N-terminal glutamine.</text>
</comment>
<reference evidence="4" key="1">
    <citation type="submission" date="2019-08" db="EMBL/GenBank/DDBJ databases">
        <title>Three high-quality genomes provides insights into domestication of ducks.</title>
        <authorList>
            <person name="Hou Z.C."/>
            <person name="Zhu F."/>
            <person name="Yin Z.T."/>
            <person name="Zhang F."/>
        </authorList>
    </citation>
    <scope>NUCLEOTIDE SEQUENCE [LARGE SCALE GENOMIC DNA]</scope>
</reference>
<evidence type="ECO:0000256" key="2">
    <source>
        <dbReference type="ARBA" id="ARBA00032472"/>
    </source>
</evidence>
<name>A0A8B9TCW0_ANAPL</name>
<dbReference type="Gene3D" id="3.10.620.10">
    <property type="entry name" value="Protein N-terminal glutamine amidohydrolase, alpha beta roll"/>
    <property type="match status" value="1"/>
</dbReference>